<name>A0A6J7WW84_9CAUD</name>
<dbReference type="Gene3D" id="1.10.8.60">
    <property type="match status" value="1"/>
</dbReference>
<gene>
    <name evidence="2" type="ORF">UFOVP247_87</name>
</gene>
<proteinExistence type="inferred from homology"/>
<organism evidence="2">
    <name type="scientific">uncultured Caudovirales phage</name>
    <dbReference type="NCBI Taxonomy" id="2100421"/>
    <lineage>
        <taxon>Viruses</taxon>
        <taxon>Duplodnaviria</taxon>
        <taxon>Heunggongvirae</taxon>
        <taxon>Uroviricota</taxon>
        <taxon>Caudoviricetes</taxon>
        <taxon>Peduoviridae</taxon>
        <taxon>Maltschvirus</taxon>
        <taxon>Maltschvirus maltsch</taxon>
    </lineage>
</organism>
<protein>
    <submittedName>
        <fullName evidence="2">59 protein</fullName>
    </submittedName>
</protein>
<dbReference type="EMBL" id="LR798288">
    <property type="protein sequence ID" value="CAB5221125.1"/>
    <property type="molecule type" value="Genomic_DNA"/>
</dbReference>
<dbReference type="Pfam" id="PF08993">
    <property type="entry name" value="T4_Gp59_N"/>
    <property type="match status" value="1"/>
</dbReference>
<dbReference type="Gene3D" id="1.10.220.50">
    <property type="entry name" value="Bacteriophage T4, Gp59, helicase assembly protein, C-terminal domain"/>
    <property type="match status" value="1"/>
</dbReference>
<dbReference type="InterPro" id="IPR008944">
    <property type="entry name" value="Phage_T4_Gp59"/>
</dbReference>
<sequence>MTPFEAYKLFMALQMHFTTDYDYFKYNGKFRASESTFETRKDKYMFYKLSKHEDPLTFLVANFSDGKKLWVGDLFSTDKDLAYNEYLRRKQSLTYLFECDIDNLLEDFDKNFQVPDGGYPHLLNLLVRKKIMKETFIIIQDCVRFFSSWNKQITDPVLWPQIAMNCKKLYPFMTYDRDKYSAILKNKFKGGDTSKHTTYMENIHD</sequence>
<dbReference type="HAMAP" id="MF_04156">
    <property type="entry name" value="HELIC_LOADER_T4"/>
    <property type="match status" value="1"/>
</dbReference>
<dbReference type="InterPro" id="IPR023197">
    <property type="entry name" value="Phage_T4_Gp59_dom_sf"/>
</dbReference>
<dbReference type="InterPro" id="IPR037082">
    <property type="entry name" value="Phage_T4_Gp59_C_sf"/>
</dbReference>
<dbReference type="SUPFAM" id="SSF48493">
    <property type="entry name" value="gene 59 helicase assembly protein"/>
    <property type="match status" value="1"/>
</dbReference>
<dbReference type="InterPro" id="IPR015085">
    <property type="entry name" value="Phage_T4_Gp59_N"/>
</dbReference>
<feature type="domain" description="Bacteriophage T4 Gp59 helicase assembly protein N-terminal" evidence="1">
    <location>
        <begin position="6"/>
        <end position="87"/>
    </location>
</feature>
<evidence type="ECO:0000313" key="2">
    <source>
        <dbReference type="EMBL" id="CAB5221125.1"/>
    </source>
</evidence>
<accession>A0A6J7WW84</accession>
<evidence type="ECO:0000259" key="1">
    <source>
        <dbReference type="Pfam" id="PF08993"/>
    </source>
</evidence>
<reference evidence="2" key="1">
    <citation type="submission" date="2020-05" db="EMBL/GenBank/DDBJ databases">
        <authorList>
            <person name="Chiriac C."/>
            <person name="Salcher M."/>
            <person name="Ghai R."/>
            <person name="Kavagutti S V."/>
        </authorList>
    </citation>
    <scope>NUCLEOTIDE SEQUENCE</scope>
</reference>